<proteinExistence type="predicted"/>
<dbReference type="EMBL" id="FNLO01000007">
    <property type="protein sequence ID" value="SDV49196.1"/>
    <property type="molecule type" value="Genomic_DNA"/>
</dbReference>
<dbReference type="Pfam" id="PF20911">
    <property type="entry name" value="GP7"/>
    <property type="match status" value="1"/>
</dbReference>
<keyword evidence="2" id="KW-1185">Reference proteome</keyword>
<organism evidence="1 2">
    <name type="scientific">Chitinasiproducens palmae</name>
    <dbReference type="NCBI Taxonomy" id="1770053"/>
    <lineage>
        <taxon>Bacteria</taxon>
        <taxon>Pseudomonadati</taxon>
        <taxon>Pseudomonadota</taxon>
        <taxon>Betaproteobacteria</taxon>
        <taxon>Burkholderiales</taxon>
        <taxon>Burkholderiaceae</taxon>
        <taxon>Chitinasiproducens</taxon>
    </lineage>
</organism>
<reference evidence="2" key="1">
    <citation type="submission" date="2016-09" db="EMBL/GenBank/DDBJ databases">
        <authorList>
            <person name="Varghese N."/>
            <person name="Submissions S."/>
        </authorList>
    </citation>
    <scope>NUCLEOTIDE SEQUENCE [LARGE SCALE GENOMIC DNA]</scope>
    <source>
        <strain evidence="2">JS23</strain>
    </source>
</reference>
<dbReference type="Proteomes" id="UP000243719">
    <property type="component" value="Unassembled WGS sequence"/>
</dbReference>
<dbReference type="OrthoDB" id="1630256at2"/>
<evidence type="ECO:0000313" key="2">
    <source>
        <dbReference type="Proteomes" id="UP000243719"/>
    </source>
</evidence>
<evidence type="ECO:0000313" key="1">
    <source>
        <dbReference type="EMBL" id="SDV49196.1"/>
    </source>
</evidence>
<protein>
    <recommendedName>
        <fullName evidence="3">Major capsid protein</fullName>
    </recommendedName>
</protein>
<dbReference type="NCBIfam" id="NF045672">
    <property type="entry name" value="MCP_gp7_epsi_15"/>
    <property type="match status" value="1"/>
</dbReference>
<evidence type="ECO:0008006" key="3">
    <source>
        <dbReference type="Google" id="ProtNLM"/>
    </source>
</evidence>
<gene>
    <name evidence="1" type="ORF">SAMN05216551_107144</name>
</gene>
<dbReference type="RefSeq" id="WP_091908954.1">
    <property type="nucleotide sequence ID" value="NZ_FNLO01000007.1"/>
</dbReference>
<dbReference type="STRING" id="1770053.SAMN05216551_107144"/>
<dbReference type="AlphaFoldDB" id="A0A1H2PSQ3"/>
<accession>A0A1H2PSQ3</accession>
<name>A0A1H2PSQ3_9BURK</name>
<sequence>MAIISKNNLSLIDISKRLDPDGRTADVAELLANTHEIIEDIPWIEGNLPTGNRSTIRTGLPVPIWRKLYQGVPPSKSTTAQVDDTCGMLEARSEPDVDAVRLAVDPNMFRMDEASTFIETMGQTFASTLFYGDTSINPEQFYGLVPRYSTIAGGASAQNIIDAGGTGSNNTSIWVVGWSRRTVYGIYPRNSKAGLQHRDLGEIDAFDANQNRYRAYADLFKWDCGLVVKDWRYVVRIANVDVANLTGTNGNPTTAAANLINLMIMAKRRMPSLNGVMPRVYANRTVLQALDIQALNKSSNALAIRQAADQFATEFLGIPLREVDQILNTEARVV</sequence>
<dbReference type="InterPro" id="IPR048813">
    <property type="entry name" value="GP7-like"/>
</dbReference>